<keyword evidence="3" id="KW-1185">Reference proteome</keyword>
<dbReference type="InterPro" id="IPR011990">
    <property type="entry name" value="TPR-like_helical_dom_sf"/>
</dbReference>
<dbReference type="Gene3D" id="1.25.40.10">
    <property type="entry name" value="Tetratricopeptide repeat domain"/>
    <property type="match status" value="1"/>
</dbReference>
<dbReference type="Proteomes" id="UP000039865">
    <property type="component" value="Unassembled WGS sequence"/>
</dbReference>
<sequence>MKNYALDRKVDNVVIDEKTSPEVQNFFMNDTKKRIVDPRVSMVLENAEKKFFEEKQLQEKINREKQKNDYEKRVQDQLKKNREQQHLQKQMKEMAKQRQMNALGQQQQKQKMLDSINDRDMSFNPQTTKNSHNGTQIMTGKPITNMNHTYEGGLSSTSGPQHQLRSQTANPRKLQNRINANQTNEIPNQTGLNILIEEYKPTPYEQYLNNSNQTLNKGTIRTLNGAKNLYKNPTLQQQINPNRTVQQYDSLNSPNMSSMRSMSSAFSSKKYNKHHDCTDSHLPLNQQDRDPYRYYETSIKPTTFNINSQRNLFQEVDCLIIKAKSLFNQKQYLKVKQLLEQAINQENVHHADVYYLCGEANRRLENLLIAEQMLIRCLAFEFHSPFTYSSLAMVYRDQGHIERACALFKRALEQQQSPQVAFELAKLLAQQQYLTESLVYFTKAIDLSESGLGLQRDLGGEKLAEYYMHRSLIYEALGLVQLSRKDMYRIREYDETFEKKYNEESIKLQQSGQLAQSFKIKQFLSKMSQI</sequence>
<dbReference type="SUPFAM" id="SSF48452">
    <property type="entry name" value="TPR-like"/>
    <property type="match status" value="1"/>
</dbReference>
<keyword evidence="1" id="KW-0802">TPR repeat</keyword>
<dbReference type="InParanoid" id="A0A077ZYM6"/>
<dbReference type="InterPro" id="IPR019734">
    <property type="entry name" value="TPR_rpt"/>
</dbReference>
<dbReference type="EMBL" id="CCKQ01002535">
    <property type="protein sequence ID" value="CDW73636.1"/>
    <property type="molecule type" value="Genomic_DNA"/>
</dbReference>
<evidence type="ECO:0000256" key="1">
    <source>
        <dbReference type="PROSITE-ProRule" id="PRU00339"/>
    </source>
</evidence>
<gene>
    <name evidence="2" type="primary">Contig11898.g12732</name>
    <name evidence="2" type="ORF">STYLEM_2621</name>
</gene>
<dbReference type="SMART" id="SM00028">
    <property type="entry name" value="TPR"/>
    <property type="match status" value="3"/>
</dbReference>
<name>A0A077ZYM6_STYLE</name>
<accession>A0A077ZYM6</accession>
<evidence type="ECO:0000313" key="2">
    <source>
        <dbReference type="EMBL" id="CDW73636.1"/>
    </source>
</evidence>
<protein>
    <submittedName>
        <fullName evidence="2">Tpr domain containing protein</fullName>
    </submittedName>
</protein>
<reference evidence="2 3" key="1">
    <citation type="submission" date="2014-06" db="EMBL/GenBank/DDBJ databases">
        <authorList>
            <person name="Swart Estienne"/>
        </authorList>
    </citation>
    <scope>NUCLEOTIDE SEQUENCE [LARGE SCALE GENOMIC DNA]</scope>
    <source>
        <strain evidence="2 3">130c</strain>
    </source>
</reference>
<feature type="repeat" description="TPR" evidence="1">
    <location>
        <begin position="385"/>
        <end position="418"/>
    </location>
</feature>
<dbReference type="PROSITE" id="PS50005">
    <property type="entry name" value="TPR"/>
    <property type="match status" value="1"/>
</dbReference>
<proteinExistence type="predicted"/>
<dbReference type="OrthoDB" id="9991317at2759"/>
<organism evidence="2 3">
    <name type="scientific">Stylonychia lemnae</name>
    <name type="common">Ciliate</name>
    <dbReference type="NCBI Taxonomy" id="5949"/>
    <lineage>
        <taxon>Eukaryota</taxon>
        <taxon>Sar</taxon>
        <taxon>Alveolata</taxon>
        <taxon>Ciliophora</taxon>
        <taxon>Intramacronucleata</taxon>
        <taxon>Spirotrichea</taxon>
        <taxon>Stichotrichia</taxon>
        <taxon>Sporadotrichida</taxon>
        <taxon>Oxytrichidae</taxon>
        <taxon>Stylonychinae</taxon>
        <taxon>Stylonychia</taxon>
    </lineage>
</organism>
<dbReference type="AlphaFoldDB" id="A0A077ZYM6"/>
<evidence type="ECO:0000313" key="3">
    <source>
        <dbReference type="Proteomes" id="UP000039865"/>
    </source>
</evidence>